<dbReference type="PANTHER" id="PTHR45527:SF1">
    <property type="entry name" value="FATTY ACID SYNTHASE"/>
    <property type="match status" value="1"/>
</dbReference>
<accession>A0A269XF70</accession>
<feature type="non-terminal residue" evidence="2">
    <location>
        <position position="1"/>
    </location>
</feature>
<reference evidence="2 3" key="1">
    <citation type="submission" date="2017-04" db="EMBL/GenBank/DDBJ databases">
        <title>Kefir bacterial isolates.</title>
        <authorList>
            <person name="Kim Y."/>
            <person name="Blasche S."/>
            <person name="Patil K.R."/>
        </authorList>
    </citation>
    <scope>NUCLEOTIDE SEQUENCE [LARGE SCALE GENOMIC DNA]</scope>
    <source>
        <strain evidence="2 3">OG2</strain>
    </source>
</reference>
<dbReference type="RefSeq" id="WP_143443279.1">
    <property type="nucleotide sequence ID" value="NZ_NCXI01000336.1"/>
</dbReference>
<dbReference type="PANTHER" id="PTHR45527">
    <property type="entry name" value="NONRIBOSOMAL PEPTIDE SYNTHETASE"/>
    <property type="match status" value="1"/>
</dbReference>
<dbReference type="GO" id="GO:0031177">
    <property type="term" value="F:phosphopantetheine binding"/>
    <property type="evidence" value="ECO:0007669"/>
    <property type="project" value="TreeGrafter"/>
</dbReference>
<dbReference type="Proteomes" id="UP000216802">
    <property type="component" value="Unassembled WGS sequence"/>
</dbReference>
<comment type="caution">
    <text evidence="2">The sequence shown here is derived from an EMBL/GenBank/DDBJ whole genome shotgun (WGS) entry which is preliminary data.</text>
</comment>
<evidence type="ECO:0000259" key="1">
    <source>
        <dbReference type="Pfam" id="PF00501"/>
    </source>
</evidence>
<gene>
    <name evidence="2" type="ORF">B8W98_12585</name>
</gene>
<dbReference type="GO" id="GO:0044550">
    <property type="term" value="P:secondary metabolite biosynthetic process"/>
    <property type="evidence" value="ECO:0007669"/>
    <property type="project" value="TreeGrafter"/>
</dbReference>
<dbReference type="Pfam" id="PF00501">
    <property type="entry name" value="AMP-binding"/>
    <property type="match status" value="1"/>
</dbReference>
<dbReference type="SUPFAM" id="SSF56801">
    <property type="entry name" value="Acetyl-CoA synthetase-like"/>
    <property type="match status" value="1"/>
</dbReference>
<dbReference type="GO" id="GO:0005829">
    <property type="term" value="C:cytosol"/>
    <property type="evidence" value="ECO:0007669"/>
    <property type="project" value="TreeGrafter"/>
</dbReference>
<evidence type="ECO:0000313" key="3">
    <source>
        <dbReference type="Proteomes" id="UP000216802"/>
    </source>
</evidence>
<dbReference type="AlphaFoldDB" id="A0A269XF70"/>
<feature type="non-terminal residue" evidence="2">
    <location>
        <position position="107"/>
    </location>
</feature>
<dbReference type="GO" id="GO:0043041">
    <property type="term" value="P:amino acid activation for nonribosomal peptide biosynthetic process"/>
    <property type="evidence" value="ECO:0007669"/>
    <property type="project" value="TreeGrafter"/>
</dbReference>
<dbReference type="InterPro" id="IPR000873">
    <property type="entry name" value="AMP-dep_synth/lig_dom"/>
</dbReference>
<name>A0A269XF70_9LACO</name>
<dbReference type="Gene3D" id="2.30.38.10">
    <property type="entry name" value="Luciferase, Domain 3"/>
    <property type="match status" value="1"/>
</dbReference>
<protein>
    <recommendedName>
        <fullName evidence="1">AMP-dependent synthetase/ligase domain-containing protein</fullName>
    </recommendedName>
</protein>
<feature type="domain" description="AMP-dependent synthetase/ligase" evidence="1">
    <location>
        <begin position="11"/>
        <end position="81"/>
    </location>
</feature>
<proteinExistence type="predicted"/>
<dbReference type="Gene3D" id="3.40.50.980">
    <property type="match status" value="1"/>
</dbReference>
<organism evidence="2 3">
    <name type="scientific">Lentilactobacillus parakefiri</name>
    <dbReference type="NCBI Taxonomy" id="152332"/>
    <lineage>
        <taxon>Bacteria</taxon>
        <taxon>Bacillati</taxon>
        <taxon>Bacillota</taxon>
        <taxon>Bacilli</taxon>
        <taxon>Lactobacillales</taxon>
        <taxon>Lactobacillaceae</taxon>
        <taxon>Lentilactobacillus</taxon>
    </lineage>
</organism>
<dbReference type="EMBL" id="NCXI01000336">
    <property type="protein sequence ID" value="PAK71875.1"/>
    <property type="molecule type" value="Genomic_DNA"/>
</dbReference>
<sequence length="107" mass="11797">KWVNLLNSRQRHPEIINGYGPTENTTFTTTYAIPEEMPARIPIGQPINGTTVYVMQGDRLCGVGIPGELCIGGVGLAKGYLNQPELTAERFVSSPFENERLYRSGDL</sequence>
<evidence type="ECO:0000313" key="2">
    <source>
        <dbReference type="EMBL" id="PAK71875.1"/>
    </source>
</evidence>